<dbReference type="InterPro" id="IPR010730">
    <property type="entry name" value="HET"/>
</dbReference>
<feature type="compositionally biased region" description="Basic and acidic residues" evidence="1">
    <location>
        <begin position="514"/>
        <end position="541"/>
    </location>
</feature>
<feature type="region of interest" description="Disordered" evidence="1">
    <location>
        <begin position="301"/>
        <end position="322"/>
    </location>
</feature>
<evidence type="ECO:0000313" key="3">
    <source>
        <dbReference type="EMBL" id="KAF2735691.1"/>
    </source>
</evidence>
<gene>
    <name evidence="3" type="ORF">EJ04DRAFT_434573</name>
</gene>
<feature type="compositionally biased region" description="Polar residues" evidence="1">
    <location>
        <begin position="483"/>
        <end position="494"/>
    </location>
</feature>
<dbReference type="PANTHER" id="PTHR24148">
    <property type="entry name" value="ANKYRIN REPEAT DOMAIN-CONTAINING PROTEIN 39 HOMOLOG-RELATED"/>
    <property type="match status" value="1"/>
</dbReference>
<comment type="caution">
    <text evidence="3">The sequence shown here is derived from an EMBL/GenBank/DDBJ whole genome shotgun (WGS) entry which is preliminary data.</text>
</comment>
<feature type="non-terminal residue" evidence="3">
    <location>
        <position position="786"/>
    </location>
</feature>
<dbReference type="OrthoDB" id="3477286at2759"/>
<feature type="compositionally biased region" description="Basic and acidic residues" evidence="1">
    <location>
        <begin position="14"/>
        <end position="33"/>
    </location>
</feature>
<protein>
    <submittedName>
        <fullName evidence="3">HET-domain-containing protein</fullName>
    </submittedName>
</protein>
<dbReference type="EMBL" id="ML996133">
    <property type="protein sequence ID" value="KAF2735691.1"/>
    <property type="molecule type" value="Genomic_DNA"/>
</dbReference>
<proteinExistence type="predicted"/>
<organism evidence="3 4">
    <name type="scientific">Polyplosphaeria fusca</name>
    <dbReference type="NCBI Taxonomy" id="682080"/>
    <lineage>
        <taxon>Eukaryota</taxon>
        <taxon>Fungi</taxon>
        <taxon>Dikarya</taxon>
        <taxon>Ascomycota</taxon>
        <taxon>Pezizomycotina</taxon>
        <taxon>Dothideomycetes</taxon>
        <taxon>Pleosporomycetidae</taxon>
        <taxon>Pleosporales</taxon>
        <taxon>Tetraplosphaeriaceae</taxon>
        <taxon>Polyplosphaeria</taxon>
    </lineage>
</organism>
<evidence type="ECO:0000313" key="4">
    <source>
        <dbReference type="Proteomes" id="UP000799444"/>
    </source>
</evidence>
<dbReference type="Proteomes" id="UP000799444">
    <property type="component" value="Unassembled WGS sequence"/>
</dbReference>
<feature type="region of interest" description="Disordered" evidence="1">
    <location>
        <begin position="473"/>
        <end position="494"/>
    </location>
</feature>
<name>A0A9P4V3T8_9PLEO</name>
<feature type="region of interest" description="Disordered" evidence="1">
    <location>
        <begin position="1"/>
        <end position="33"/>
    </location>
</feature>
<dbReference type="AlphaFoldDB" id="A0A9P4V3T8"/>
<evidence type="ECO:0000256" key="1">
    <source>
        <dbReference type="SAM" id="MobiDB-lite"/>
    </source>
</evidence>
<feature type="domain" description="Heterokaryon incompatibility" evidence="2">
    <location>
        <begin position="74"/>
        <end position="216"/>
    </location>
</feature>
<reference evidence="3" key="1">
    <citation type="journal article" date="2020" name="Stud. Mycol.">
        <title>101 Dothideomycetes genomes: a test case for predicting lifestyles and emergence of pathogens.</title>
        <authorList>
            <person name="Haridas S."/>
            <person name="Albert R."/>
            <person name="Binder M."/>
            <person name="Bloem J."/>
            <person name="Labutti K."/>
            <person name="Salamov A."/>
            <person name="Andreopoulos B."/>
            <person name="Baker S."/>
            <person name="Barry K."/>
            <person name="Bills G."/>
            <person name="Bluhm B."/>
            <person name="Cannon C."/>
            <person name="Castanera R."/>
            <person name="Culley D."/>
            <person name="Daum C."/>
            <person name="Ezra D."/>
            <person name="Gonzalez J."/>
            <person name="Henrissat B."/>
            <person name="Kuo A."/>
            <person name="Liang C."/>
            <person name="Lipzen A."/>
            <person name="Lutzoni F."/>
            <person name="Magnuson J."/>
            <person name="Mondo S."/>
            <person name="Nolan M."/>
            <person name="Ohm R."/>
            <person name="Pangilinan J."/>
            <person name="Park H.-J."/>
            <person name="Ramirez L."/>
            <person name="Alfaro M."/>
            <person name="Sun H."/>
            <person name="Tritt A."/>
            <person name="Yoshinaga Y."/>
            <person name="Zwiers L.-H."/>
            <person name="Turgeon B."/>
            <person name="Goodwin S."/>
            <person name="Spatafora J."/>
            <person name="Crous P."/>
            <person name="Grigoriev I."/>
        </authorList>
    </citation>
    <scope>NUCLEOTIDE SEQUENCE</scope>
    <source>
        <strain evidence="3">CBS 125425</strain>
    </source>
</reference>
<dbReference type="Pfam" id="PF06985">
    <property type="entry name" value="HET"/>
    <property type="match status" value="1"/>
</dbReference>
<sequence>MDGSDDSDSGLPPRRHDDLGPYEHPKYKSTDYDALPKKRGAIRILQLLPSDKSNPRIECNLITPGDGDDKIHTYEALSWCWGKDDATEAIIIRKERKYYAKMVKPNLYAALKALRFKSEPRYIWADAVCIDQDHLDEKNHQVEMMNEIYDNAEQVCIWLGESDESSRIALHFIKHEVLQLKKFDKLCESKDASRKWHALLELMQREWFSRRWVVQEIALARKALIHCGQDTISWDKFAVAVELFVEVETATHRLSEVLKTDPEYFHLLGWFENVSALGASLLVDATERLFRDKKEKRQPTALLDNLDQSSEPESDSDSDTKKKGAKEWKDFSLITKSRMQPLLSLEFLVSSLTIFDTTVPHDTIYALLAIAKDTSPKAAPGALDSSDHTRDGLEFFTQSKLYTVDYKLPYVEVCKGFIQFSIDRSLQTDRSRALDVICRPWATEEKTLARRRSEEQDKKKEEKKAARRELRLREKRYGPGFQPHQSDAVQNQPCKRCTNNPASVCDKCCPVSEKPNEQDRSSSTTGKRDEGSDMETNDREKIDTFEILDKSVDMPLPSWIPQLSHAPYGMYENAGIDGPRMNRKNADPLVGLPSLTQRNYTAAQTKKIDMRALKFRKRPKLLSQAEHYSMYVRGFLLDTVDEVEEVARNGHIPKEWALMGGWPDATGPPPDDFWRTLVADRGRDGKNPPFYYSRACEESFRKGAFASGAVNTTDLIRHERNSVVAQFCRRVQAVVWNKALIKTKEGRLGLVRKGVKSGDKVCIIYGCSVPLILRENERKDEDIFSR</sequence>
<keyword evidence="4" id="KW-1185">Reference proteome</keyword>
<accession>A0A9P4V3T8</accession>
<dbReference type="PANTHER" id="PTHR24148:SF64">
    <property type="entry name" value="HETEROKARYON INCOMPATIBILITY DOMAIN-CONTAINING PROTEIN"/>
    <property type="match status" value="1"/>
</dbReference>
<feature type="region of interest" description="Disordered" evidence="1">
    <location>
        <begin position="511"/>
        <end position="541"/>
    </location>
</feature>
<dbReference type="InterPro" id="IPR052895">
    <property type="entry name" value="HetReg/Transcr_Mod"/>
</dbReference>
<evidence type="ECO:0000259" key="2">
    <source>
        <dbReference type="Pfam" id="PF06985"/>
    </source>
</evidence>